<dbReference type="Gene3D" id="2.30.110.10">
    <property type="entry name" value="Electron Transport, Fmn-binding Protein, Chain A"/>
    <property type="match status" value="1"/>
</dbReference>
<protein>
    <submittedName>
        <fullName evidence="3">Flavin reductase family protein</fullName>
    </submittedName>
</protein>
<proteinExistence type="predicted"/>
<comment type="caution">
    <text evidence="3">The sequence shown here is derived from an EMBL/GenBank/DDBJ whole genome shotgun (WGS) entry which is preliminary data.</text>
</comment>
<evidence type="ECO:0000259" key="2">
    <source>
        <dbReference type="SMART" id="SM00903"/>
    </source>
</evidence>
<dbReference type="SMART" id="SM00903">
    <property type="entry name" value="Flavin_Reduct"/>
    <property type="match status" value="1"/>
</dbReference>
<dbReference type="PANTHER" id="PTHR30466:SF1">
    <property type="entry name" value="FMN REDUCTASE (NADH) RUTF"/>
    <property type="match status" value="1"/>
</dbReference>
<dbReference type="EMBL" id="VLTJ01000029">
    <property type="protein sequence ID" value="TSH93113.1"/>
    <property type="molecule type" value="Genomic_DNA"/>
</dbReference>
<dbReference type="InterPro" id="IPR050268">
    <property type="entry name" value="NADH-dep_flavin_reductase"/>
</dbReference>
<evidence type="ECO:0000313" key="3">
    <source>
        <dbReference type="EMBL" id="TSH93113.1"/>
    </source>
</evidence>
<dbReference type="GO" id="GO:0010181">
    <property type="term" value="F:FMN binding"/>
    <property type="evidence" value="ECO:0007669"/>
    <property type="project" value="InterPro"/>
</dbReference>
<reference evidence="3 4" key="1">
    <citation type="submission" date="2019-07" db="EMBL/GenBank/DDBJ databases">
        <title>Qingshengfaniella alkalisoli gen. nov., sp. nov., isolated from saline soil.</title>
        <authorList>
            <person name="Xu L."/>
            <person name="Huang X.-X."/>
            <person name="Sun J.-Q."/>
        </authorList>
    </citation>
    <scope>NUCLEOTIDE SEQUENCE [LARGE SCALE GENOMIC DNA]</scope>
    <source>
        <strain evidence="3 4">DSM 27279</strain>
    </source>
</reference>
<accession>A0A556AJR2</accession>
<evidence type="ECO:0000256" key="1">
    <source>
        <dbReference type="ARBA" id="ARBA00023002"/>
    </source>
</evidence>
<dbReference type="PANTHER" id="PTHR30466">
    <property type="entry name" value="FLAVIN REDUCTASE"/>
    <property type="match status" value="1"/>
</dbReference>
<sequence length="157" mass="16857">MDVEKFKHGMRRLASGVSLITTVRDGQRHGLTATAVSSVSAAPPSLLVCVAQSASAHDAIVAAGKLCVNILSAQQETNAMRFGRSDGRDSRFEHGNWQTLKTGAPALAGSLATFDCEVRQTIPYTSHSILICEIVDVALWDTPLQPLVYFNSAFVQL</sequence>
<dbReference type="Pfam" id="PF01613">
    <property type="entry name" value="Flavin_Reduct"/>
    <property type="match status" value="1"/>
</dbReference>
<feature type="domain" description="Flavin reductase like" evidence="2">
    <location>
        <begin position="10"/>
        <end position="156"/>
    </location>
</feature>
<keyword evidence="4" id="KW-1185">Reference proteome</keyword>
<dbReference type="InterPro" id="IPR012349">
    <property type="entry name" value="Split_barrel_FMN-bd"/>
</dbReference>
<dbReference type="AlphaFoldDB" id="A0A556AJR2"/>
<name>A0A556AJR2_9BURK</name>
<evidence type="ECO:0000313" key="4">
    <source>
        <dbReference type="Proteomes" id="UP000318405"/>
    </source>
</evidence>
<gene>
    <name evidence="3" type="ORF">FOZ76_15470</name>
</gene>
<keyword evidence="1" id="KW-0560">Oxidoreductase</keyword>
<dbReference type="Proteomes" id="UP000318405">
    <property type="component" value="Unassembled WGS sequence"/>
</dbReference>
<dbReference type="InterPro" id="IPR002563">
    <property type="entry name" value="Flavin_Rdtase-like_dom"/>
</dbReference>
<dbReference type="GO" id="GO:0042602">
    <property type="term" value="F:riboflavin reductase (NADPH) activity"/>
    <property type="evidence" value="ECO:0007669"/>
    <property type="project" value="TreeGrafter"/>
</dbReference>
<dbReference type="SUPFAM" id="SSF50475">
    <property type="entry name" value="FMN-binding split barrel"/>
    <property type="match status" value="1"/>
</dbReference>
<organism evidence="3 4">
    <name type="scientific">Verticiella sediminum</name>
    <dbReference type="NCBI Taxonomy" id="1247510"/>
    <lineage>
        <taxon>Bacteria</taxon>
        <taxon>Pseudomonadati</taxon>
        <taxon>Pseudomonadota</taxon>
        <taxon>Betaproteobacteria</taxon>
        <taxon>Burkholderiales</taxon>
        <taxon>Alcaligenaceae</taxon>
        <taxon>Verticiella</taxon>
    </lineage>
</organism>
<dbReference type="OrthoDB" id="8525727at2"/>